<comment type="caution">
    <text evidence="1">The sequence shown here is derived from an EMBL/GenBank/DDBJ whole genome shotgun (WGS) entry which is preliminary data.</text>
</comment>
<dbReference type="PATRIC" id="fig|1398.22.peg.1491"/>
<protein>
    <submittedName>
        <fullName evidence="1">Uncharacterized protein</fullName>
    </submittedName>
</protein>
<evidence type="ECO:0000313" key="2">
    <source>
        <dbReference type="Proteomes" id="UP000070376"/>
    </source>
</evidence>
<gene>
    <name evidence="1" type="ORF">HMPREF3213_01481</name>
</gene>
<dbReference type="AlphaFoldDB" id="A0A133KU38"/>
<evidence type="ECO:0000313" key="1">
    <source>
        <dbReference type="EMBL" id="KWZ82996.1"/>
    </source>
</evidence>
<proteinExistence type="predicted"/>
<accession>A0A133KU38</accession>
<organism evidence="1 2">
    <name type="scientific">Heyndrickxia coagulans</name>
    <name type="common">Weizmannia coagulans</name>
    <dbReference type="NCBI Taxonomy" id="1398"/>
    <lineage>
        <taxon>Bacteria</taxon>
        <taxon>Bacillati</taxon>
        <taxon>Bacillota</taxon>
        <taxon>Bacilli</taxon>
        <taxon>Bacillales</taxon>
        <taxon>Bacillaceae</taxon>
        <taxon>Heyndrickxia</taxon>
    </lineage>
</organism>
<reference evidence="2" key="1">
    <citation type="submission" date="2016-01" db="EMBL/GenBank/DDBJ databases">
        <authorList>
            <person name="Mitreva M."/>
            <person name="Pepin K.H."/>
            <person name="Mihindukulasuriya K.A."/>
            <person name="Fulton R."/>
            <person name="Fronick C."/>
            <person name="O'Laughlin M."/>
            <person name="Miner T."/>
            <person name="Herter B."/>
            <person name="Rosa B.A."/>
            <person name="Cordes M."/>
            <person name="Tomlinson C."/>
            <person name="Wollam A."/>
            <person name="Palsikar V.B."/>
            <person name="Mardis E.R."/>
            <person name="Wilson R.K."/>
        </authorList>
    </citation>
    <scope>NUCLEOTIDE SEQUENCE [LARGE SCALE GENOMIC DNA]</scope>
    <source>
        <strain evidence="2">GED7749B</strain>
    </source>
</reference>
<name>A0A133KU38_HEYCO</name>
<dbReference type="EMBL" id="LRPN01000047">
    <property type="protein sequence ID" value="KWZ82996.1"/>
    <property type="molecule type" value="Genomic_DNA"/>
</dbReference>
<dbReference type="Proteomes" id="UP000070376">
    <property type="component" value="Unassembled WGS sequence"/>
</dbReference>
<sequence length="52" mass="6179">MKAVETSKRRFRPFFMKKMAYRNFFKRPGAFSMAMMPTIPDTTESTIKILEI</sequence>